<evidence type="ECO:0000313" key="8">
    <source>
        <dbReference type="Proteomes" id="UP000504606"/>
    </source>
</evidence>
<sequence>MGKVKKGPKKGLSDAGKKKAPAKALNPFEVHVNRQKFQVLGRKTKTDRGLPGVARSRALKKRKATLLQEYKLKDKTNKFMDRRIGERNSAMTAEDKMTARFTAERMRAQTRKAMFNLADEEVLTHRGQTLNEIEKFDDPRSDDDDDDGEDNPFRSKGNLDADFVGDAHFGGGLLSRSNEDGTRSRKDLIDQLIAESKKRKAEQQKLREQTLDLTEKLDTDWKDLLPVINSAPKASEVEKPKPDSFDVLMRELKFEARGKPSDKLKSEDEVAREEKEKLEELEAARLRRMQGITESSSDAASKHRSADDLDDGFAMDTDQDDSENDESENNGGMDIDDKDDEGSEDEEEEDDDDGNDDGDDGVGNNGSEEENVGEESSESEDDDIDDLRYDSSDNENNTDNEEFGSKKTKKEMIKSTAPESFKQQPRSKTGNVENVSSSSSTPHTDKAEAIREDLRKRKELMDAARKELPYTFEVPSTYEELQIVLAGRSPEYQGVIVERMIKCTHPSLASGNKEKLAHLFTLLMQHLHDAGTAEEHENVCWAVLDRLVPSLFDIVQWCPDDTTQCIRHVIQEKHQEYSKSRKKFPGVETLLFFKLISLLFPTSDFRHPVVTPALVFMGQMLSACRLETRQDIAKGLLLVSLLLEFTVLSKRFSPESVNFLRNVLYLSSNLSSTQKVTSAAKLPAVRPIPPVKVFALPKLSLKPEFEDDSYRSHEPEDRLSAQDLISQKPVDNDFCMSALFVSLRILSSMVKQLTSLPACRQIFCHFPPLLESLCMENRLPQRIKKELKDLQELMSSIKQTTLNYLVSAPKRPKPLKLYEPNIQQVYTDGKQHRPISKEKQESEKLLHRYKREKKGALREIRKDRDFLAKIRIKQQLKSDAERKDKVREIFGQASMQQGEMRKLSKGKKKK</sequence>
<dbReference type="GO" id="GO:0030490">
    <property type="term" value="P:maturation of SSU-rRNA"/>
    <property type="evidence" value="ECO:0007669"/>
    <property type="project" value="TreeGrafter"/>
</dbReference>
<dbReference type="GO" id="GO:0032040">
    <property type="term" value="C:small-subunit processome"/>
    <property type="evidence" value="ECO:0007669"/>
    <property type="project" value="InterPro"/>
</dbReference>
<evidence type="ECO:0000256" key="3">
    <source>
        <dbReference type="ARBA" id="ARBA00022517"/>
    </source>
</evidence>
<proteinExistence type="inferred from homology"/>
<feature type="region of interest" description="Disordered" evidence="7">
    <location>
        <begin position="890"/>
        <end position="910"/>
    </location>
</feature>
<keyword evidence="8" id="KW-1185">Reference proteome</keyword>
<dbReference type="PANTHER" id="PTHR23183:SF0">
    <property type="entry name" value="NUCLEOLAR PROTEIN 14"/>
    <property type="match status" value="1"/>
</dbReference>
<feature type="compositionally biased region" description="Acidic residues" evidence="7">
    <location>
        <begin position="140"/>
        <end position="150"/>
    </location>
</feature>
<protein>
    <submittedName>
        <fullName evidence="9">Nucleolar protein 14 homolog isoform X1</fullName>
    </submittedName>
</protein>
<keyword evidence="3" id="KW-0690">Ribosome biogenesis</keyword>
<feature type="compositionally biased region" description="Acidic residues" evidence="7">
    <location>
        <begin position="308"/>
        <end position="360"/>
    </location>
</feature>
<evidence type="ECO:0000256" key="4">
    <source>
        <dbReference type="ARBA" id="ARBA00022552"/>
    </source>
</evidence>
<comment type="subcellular location">
    <subcellularLocation>
        <location evidence="1">Nucleus</location>
        <location evidence="1">Nucleolus</location>
    </subcellularLocation>
</comment>
<organism evidence="8 9">
    <name type="scientific">Frankliniella occidentalis</name>
    <name type="common">Western flower thrips</name>
    <name type="synonym">Euthrips occidentalis</name>
    <dbReference type="NCBI Taxonomy" id="133901"/>
    <lineage>
        <taxon>Eukaryota</taxon>
        <taxon>Metazoa</taxon>
        <taxon>Ecdysozoa</taxon>
        <taxon>Arthropoda</taxon>
        <taxon>Hexapoda</taxon>
        <taxon>Insecta</taxon>
        <taxon>Pterygota</taxon>
        <taxon>Neoptera</taxon>
        <taxon>Paraneoptera</taxon>
        <taxon>Thysanoptera</taxon>
        <taxon>Terebrantia</taxon>
        <taxon>Thripoidea</taxon>
        <taxon>Thripidae</taxon>
        <taxon>Frankliniella</taxon>
    </lineage>
</organism>
<feature type="compositionally biased region" description="Basic and acidic residues" evidence="7">
    <location>
        <begin position="256"/>
        <end position="285"/>
    </location>
</feature>
<comment type="function">
    <text evidence="6">Involved in nucleolar processing of pre-18S ribosomal RNA. Has a role in the nuclear export of 40S pre-ribosomal subunit to the cytoplasm.</text>
</comment>
<dbReference type="GO" id="GO:0030692">
    <property type="term" value="C:Noc4p-Nop14p complex"/>
    <property type="evidence" value="ECO:0007669"/>
    <property type="project" value="TreeGrafter"/>
</dbReference>
<comment type="similarity">
    <text evidence="2">Belongs to the NOP14 family.</text>
</comment>
<dbReference type="InterPro" id="IPR007276">
    <property type="entry name" value="Nop14"/>
</dbReference>
<evidence type="ECO:0000256" key="2">
    <source>
        <dbReference type="ARBA" id="ARBA00007466"/>
    </source>
</evidence>
<dbReference type="GeneID" id="113208359"/>
<reference evidence="9" key="1">
    <citation type="submission" date="2025-08" db="UniProtKB">
        <authorList>
            <consortium name="RefSeq"/>
        </authorList>
    </citation>
    <scope>IDENTIFICATION</scope>
    <source>
        <tissue evidence="9">Whole organism</tissue>
    </source>
</reference>
<dbReference type="KEGG" id="foc:113208359"/>
<keyword evidence="4" id="KW-0698">rRNA processing</keyword>
<dbReference type="RefSeq" id="XP_026281109.1">
    <property type="nucleotide sequence ID" value="XM_026425324.2"/>
</dbReference>
<feature type="compositionally biased region" description="Acidic residues" evidence="7">
    <location>
        <begin position="367"/>
        <end position="385"/>
    </location>
</feature>
<name>A0A6J1SIN9_FRAOC</name>
<evidence type="ECO:0000256" key="7">
    <source>
        <dbReference type="SAM" id="MobiDB-lite"/>
    </source>
</evidence>
<feature type="region of interest" description="Disordered" evidence="7">
    <location>
        <begin position="256"/>
        <end position="450"/>
    </location>
</feature>
<accession>A0A6J1SIN9</accession>
<feature type="compositionally biased region" description="Acidic residues" evidence="7">
    <location>
        <begin position="392"/>
        <end position="402"/>
    </location>
</feature>
<keyword evidence="5" id="KW-0539">Nucleus</keyword>
<dbReference type="PANTHER" id="PTHR23183">
    <property type="entry name" value="NOP14"/>
    <property type="match status" value="1"/>
</dbReference>
<feature type="region of interest" description="Disordered" evidence="7">
    <location>
        <begin position="126"/>
        <end position="164"/>
    </location>
</feature>
<dbReference type="Pfam" id="PF04147">
    <property type="entry name" value="Nop14"/>
    <property type="match status" value="1"/>
</dbReference>
<dbReference type="OrthoDB" id="441771at2759"/>
<dbReference type="AlphaFoldDB" id="A0A6J1SIN9"/>
<dbReference type="Proteomes" id="UP000504606">
    <property type="component" value="Unplaced"/>
</dbReference>
<evidence type="ECO:0000256" key="6">
    <source>
        <dbReference type="ARBA" id="ARBA00024695"/>
    </source>
</evidence>
<evidence type="ECO:0000256" key="1">
    <source>
        <dbReference type="ARBA" id="ARBA00004604"/>
    </source>
</evidence>
<evidence type="ECO:0000256" key="5">
    <source>
        <dbReference type="ARBA" id="ARBA00023242"/>
    </source>
</evidence>
<feature type="region of interest" description="Disordered" evidence="7">
    <location>
        <begin position="1"/>
        <end position="26"/>
    </location>
</feature>
<gene>
    <name evidence="9" type="primary">LOC113208359</name>
</gene>
<feature type="compositionally biased region" description="Polar residues" evidence="7">
    <location>
        <begin position="417"/>
        <end position="442"/>
    </location>
</feature>
<evidence type="ECO:0000313" key="9">
    <source>
        <dbReference type="RefSeq" id="XP_026281109.1"/>
    </source>
</evidence>